<dbReference type="PANTHER" id="PTHR11339:SF402">
    <property type="entry name" value="VWFD DOMAIN-CONTAINING PROTEIN"/>
    <property type="match status" value="1"/>
</dbReference>
<dbReference type="InterPro" id="IPR001846">
    <property type="entry name" value="VWF_type-D"/>
</dbReference>
<dbReference type="PANTHER" id="PTHR11339">
    <property type="entry name" value="EXTRACELLULAR MATRIX GLYCOPROTEIN RELATED"/>
    <property type="match status" value="1"/>
</dbReference>
<evidence type="ECO:0000256" key="1">
    <source>
        <dbReference type="ARBA" id="ARBA00023157"/>
    </source>
</evidence>
<dbReference type="InterPro" id="IPR033112">
    <property type="entry name" value="PLA2_Asp_AS"/>
</dbReference>
<keyword evidence="1" id="KW-1015">Disulfide bond</keyword>
<dbReference type="PROSITE" id="PS51233">
    <property type="entry name" value="VWFD"/>
    <property type="match status" value="1"/>
</dbReference>
<dbReference type="Proteomes" id="UP001152795">
    <property type="component" value="Unassembled WGS sequence"/>
</dbReference>
<dbReference type="InterPro" id="IPR050780">
    <property type="entry name" value="Mucin_vWF_Thrombospondin_sf"/>
</dbReference>
<dbReference type="SMART" id="SM00216">
    <property type="entry name" value="VWD"/>
    <property type="match status" value="1"/>
</dbReference>
<gene>
    <name evidence="3" type="ORF">PACLA_8A059247</name>
</gene>
<reference evidence="3" key="1">
    <citation type="submission" date="2020-04" db="EMBL/GenBank/DDBJ databases">
        <authorList>
            <person name="Alioto T."/>
            <person name="Alioto T."/>
            <person name="Gomez Garrido J."/>
        </authorList>
    </citation>
    <scope>NUCLEOTIDE SEQUENCE</scope>
    <source>
        <strain evidence="3">A484AB</strain>
    </source>
</reference>
<evidence type="ECO:0000313" key="3">
    <source>
        <dbReference type="EMBL" id="CAB4033841.1"/>
    </source>
</evidence>
<accession>A0A7D9LNS8</accession>
<evidence type="ECO:0000256" key="2">
    <source>
        <dbReference type="ARBA" id="ARBA00023180"/>
    </source>
</evidence>
<dbReference type="InterPro" id="IPR014853">
    <property type="entry name" value="VWF/SSPO/ZAN-like_Cys-rich_dom"/>
</dbReference>
<dbReference type="Pfam" id="PF08742">
    <property type="entry name" value="C8"/>
    <property type="match status" value="1"/>
</dbReference>
<dbReference type="Pfam" id="PF00094">
    <property type="entry name" value="VWD"/>
    <property type="match status" value="1"/>
</dbReference>
<name>A0A7D9LNS8_PARCT</name>
<keyword evidence="4" id="KW-1185">Reference proteome</keyword>
<dbReference type="SMART" id="SM00832">
    <property type="entry name" value="C8"/>
    <property type="match status" value="1"/>
</dbReference>
<dbReference type="OrthoDB" id="6262482at2759"/>
<sequence length="249" mass="27195">MGRCEYILAKDSVNNTFEIRQVNEPCGNGNFSCTKSLTVIFPNVTIQLLRGSVVVNDSQIDLPVSCGCVTISNITCSGVQVTLVESDYGVKVEWNNVHSVRVTVYARYINKTSGLCGTFNQNPADDFLTAYGTTADNAVNFGNSWKAYPDCDNATDVPHPCWTYPNATATANCSALLTPPFNVCAIHIDPVSGGYIEDCEYHVCDCDDDPTVCLCQAIEAYVADCTNSHDVDIDWLSDNQYQQCCTSQL</sequence>
<dbReference type="AlphaFoldDB" id="A0A7D9LNS8"/>
<proteinExistence type="predicted"/>
<dbReference type="PROSITE" id="PS00119">
    <property type="entry name" value="PA2_ASP"/>
    <property type="match status" value="1"/>
</dbReference>
<protein>
    <submittedName>
        <fullName evidence="3">Uncharacterized protein</fullName>
    </submittedName>
</protein>
<organism evidence="3 4">
    <name type="scientific">Paramuricea clavata</name>
    <name type="common">Red gorgonian</name>
    <name type="synonym">Violescent sea-whip</name>
    <dbReference type="NCBI Taxonomy" id="317549"/>
    <lineage>
        <taxon>Eukaryota</taxon>
        <taxon>Metazoa</taxon>
        <taxon>Cnidaria</taxon>
        <taxon>Anthozoa</taxon>
        <taxon>Octocorallia</taxon>
        <taxon>Malacalcyonacea</taxon>
        <taxon>Plexauridae</taxon>
        <taxon>Paramuricea</taxon>
    </lineage>
</organism>
<keyword evidence="2" id="KW-0325">Glycoprotein</keyword>
<dbReference type="EMBL" id="CACRXK020019592">
    <property type="protein sequence ID" value="CAB4033841.1"/>
    <property type="molecule type" value="Genomic_DNA"/>
</dbReference>
<comment type="caution">
    <text evidence="3">The sequence shown here is derived from an EMBL/GenBank/DDBJ whole genome shotgun (WGS) entry which is preliminary data.</text>
</comment>
<evidence type="ECO:0000313" key="4">
    <source>
        <dbReference type="Proteomes" id="UP001152795"/>
    </source>
</evidence>